<feature type="compositionally biased region" description="Gly residues" evidence="1">
    <location>
        <begin position="284"/>
        <end position="300"/>
    </location>
</feature>
<feature type="compositionally biased region" description="Low complexity" evidence="1">
    <location>
        <begin position="301"/>
        <end position="319"/>
    </location>
</feature>
<protein>
    <recommendedName>
        <fullName evidence="2">CBM56 domain-containing protein</fullName>
    </recommendedName>
</protein>
<dbReference type="CDD" id="cd23669">
    <property type="entry name" value="GH55_SacteLam55A-like"/>
    <property type="match status" value="1"/>
</dbReference>
<comment type="caution">
    <text evidence="3">The sequence shown here is derived from an EMBL/GenBank/DDBJ whole genome shotgun (WGS) entry which is preliminary data.</text>
</comment>
<evidence type="ECO:0000313" key="4">
    <source>
        <dbReference type="Proteomes" id="UP000037939"/>
    </source>
</evidence>
<dbReference type="Gene3D" id="2.160.20.10">
    <property type="entry name" value="Single-stranded right-handed beta-helix, Pectin lyase-like"/>
    <property type="match status" value="1"/>
</dbReference>
<name>A0A0N0GN74_9NEIS</name>
<feature type="region of interest" description="Disordered" evidence="1">
    <location>
        <begin position="282"/>
        <end position="331"/>
    </location>
</feature>
<dbReference type="Proteomes" id="UP000037939">
    <property type="component" value="Unassembled WGS sequence"/>
</dbReference>
<evidence type="ECO:0000313" key="3">
    <source>
        <dbReference type="EMBL" id="KPC52564.1"/>
    </source>
</evidence>
<accession>A0A0N0GN74</accession>
<dbReference type="InterPro" id="IPR047569">
    <property type="entry name" value="CBM56"/>
</dbReference>
<evidence type="ECO:0000259" key="2">
    <source>
        <dbReference type="Pfam" id="PF22184"/>
    </source>
</evidence>
<keyword evidence="4" id="KW-1185">Reference proteome</keyword>
<organism evidence="3 4">
    <name type="scientific">Amantichitinum ursilacus</name>
    <dbReference type="NCBI Taxonomy" id="857265"/>
    <lineage>
        <taxon>Bacteria</taxon>
        <taxon>Pseudomonadati</taxon>
        <taxon>Pseudomonadota</taxon>
        <taxon>Betaproteobacteria</taxon>
        <taxon>Neisseriales</taxon>
        <taxon>Chitinibacteraceae</taxon>
        <taxon>Amantichitinum</taxon>
    </lineage>
</organism>
<dbReference type="InterPro" id="IPR012334">
    <property type="entry name" value="Pectin_lyas_fold"/>
</dbReference>
<dbReference type="GO" id="GO:0030246">
    <property type="term" value="F:carbohydrate binding"/>
    <property type="evidence" value="ECO:0007669"/>
    <property type="project" value="InterPro"/>
</dbReference>
<gene>
    <name evidence="3" type="ORF">WG78_11990</name>
</gene>
<dbReference type="EMBL" id="LAQT01000009">
    <property type="protein sequence ID" value="KPC52564.1"/>
    <property type="molecule type" value="Genomic_DNA"/>
</dbReference>
<dbReference type="PATRIC" id="fig|857265.3.peg.2469"/>
<dbReference type="InterPro" id="IPR059186">
    <property type="entry name" value="SACTE_4363"/>
</dbReference>
<sequence>MNLGSMLPPTDWTSTTRRGLALVLFAGLSATAGLLWAAPASTARPAAAAAKKSAPAAPLQAGIEPAAAGQLRFYVADASASASLTYRINNGPTLTRKLDADGARQTVLLSDLKDGARLQYSFSVTQPGPNNKTITRRTARQTAIVTTPITAADAAALAKVESGARQLANGSVAFFANGAPWADVDYRVNASAPHKVRMRRDGKTNTWQISGVPTGATVQYTFTLGVGGVPRGTATQQLVYGTEDLTPTPAPVVAAAAPVAPPVTYAQTPSYVRTNPTFVAPPVAGGGGGGGGSDNAGGGNASAPNSVDGNNNANGNNGATASSPASINSGGGDGTTTVVDLGANVIVVDPSANTTTLQAQLDALYAQQKTNEFGTQRYAILFKQGSYALNVNVGYYTTVHGLGMTPDEVTINGSVQQKADTSTGLDPARSTWRGAENLAVAPTGGIARWVAAPAAPWRRVHVKGSLDLCGASCANSGSGYVGDSRIDNQMIAGPGQQWLSRNSLWGSWPNMSGNVVFVGNVSPPTAPIWPAALYTTVTRTPVMREKPFLTIDTSGNYNVFVPPLTTNSTGTSWASGTPQGTAIPIANFFIALPGVTAAQLNGALAQGLHLLFTPGVYHLNQTLHVIKADTVILGMGLATLMPDTGLDAMDVDDVDGVKIAGLLFDAGPGNSPVLLKLGSTSLGHAADPSSLHDVYFRVGGTANAAATTSLTINSGNVIGDNVWLWRADHGIADNITGWAANTAANGLIVNGADVSLYGLNVANYQQYPVQWNGVRGHVYGYRGESPTDMPDQASWQDGDQNGYADYTVASSVLTHELWGGSVYCAFAADAPIKQAMAFKTPNNAGVTFKHLSTQCQNTKGEISHIINSTGDSANTAKPLATLTQFP</sequence>
<dbReference type="Pfam" id="PF22184">
    <property type="entry name" value="CBM_56"/>
    <property type="match status" value="1"/>
</dbReference>
<proteinExistence type="predicted"/>
<evidence type="ECO:0000256" key="1">
    <source>
        <dbReference type="SAM" id="MobiDB-lite"/>
    </source>
</evidence>
<feature type="domain" description="CBM56" evidence="2">
    <location>
        <begin position="163"/>
        <end position="225"/>
    </location>
</feature>
<reference evidence="3 4" key="1">
    <citation type="submission" date="2015-07" db="EMBL/GenBank/DDBJ databases">
        <title>Draft genome sequence of the Amantichitinum ursilacus IGB-41, a new chitin-degrading bacterium.</title>
        <authorList>
            <person name="Kirstahler P."/>
            <person name="Guenther M."/>
            <person name="Grumaz C."/>
            <person name="Rupp S."/>
            <person name="Zibek S."/>
            <person name="Sohn K."/>
        </authorList>
    </citation>
    <scope>NUCLEOTIDE SEQUENCE [LARGE SCALE GENOMIC DNA]</scope>
    <source>
        <strain evidence="3 4">IGB-41</strain>
    </source>
</reference>
<dbReference type="AlphaFoldDB" id="A0A0N0GN74"/>
<dbReference type="STRING" id="857265.WG78_11990"/>